<dbReference type="OrthoDB" id="7318948at2759"/>
<accession>A0A8S0P7G5</accession>
<evidence type="ECO:0000313" key="2">
    <source>
        <dbReference type="EMBL" id="CAA2934123.1"/>
    </source>
</evidence>
<gene>
    <name evidence="2" type="ORF">OLEA9_A043842</name>
</gene>
<dbReference type="Gramene" id="OE9A043842T1">
    <property type="protein sequence ID" value="OE9A043842C1"/>
    <property type="gene ID" value="OE9A043842"/>
</dbReference>
<keyword evidence="3" id="KW-1185">Reference proteome</keyword>
<feature type="transmembrane region" description="Helical" evidence="1">
    <location>
        <begin position="6"/>
        <end position="23"/>
    </location>
</feature>
<protein>
    <submittedName>
        <fullName evidence="2">Uncharacterized protein</fullName>
    </submittedName>
</protein>
<organism evidence="2 3">
    <name type="scientific">Olea europaea subsp. europaea</name>
    <dbReference type="NCBI Taxonomy" id="158383"/>
    <lineage>
        <taxon>Eukaryota</taxon>
        <taxon>Viridiplantae</taxon>
        <taxon>Streptophyta</taxon>
        <taxon>Embryophyta</taxon>
        <taxon>Tracheophyta</taxon>
        <taxon>Spermatophyta</taxon>
        <taxon>Magnoliopsida</taxon>
        <taxon>eudicotyledons</taxon>
        <taxon>Gunneridae</taxon>
        <taxon>Pentapetalae</taxon>
        <taxon>asterids</taxon>
        <taxon>lamiids</taxon>
        <taxon>Lamiales</taxon>
        <taxon>Oleaceae</taxon>
        <taxon>Oleeae</taxon>
        <taxon>Olea</taxon>
    </lineage>
</organism>
<evidence type="ECO:0000313" key="3">
    <source>
        <dbReference type="Proteomes" id="UP000594638"/>
    </source>
</evidence>
<sequence>MQCWPLGTIAYIAVNLSVFIFLIKLNVFELGWVLNWDAETQPNCRSVVGATSSRPDLVLIGHKDKAEFALALYATEPSFCALWRLKRLTVLIFCVDWNQNNINLIVTG</sequence>
<proteinExistence type="predicted"/>
<dbReference type="Proteomes" id="UP000594638">
    <property type="component" value="Unassembled WGS sequence"/>
</dbReference>
<dbReference type="EMBL" id="CACTIH010000010">
    <property type="protein sequence ID" value="CAA2934123.1"/>
    <property type="molecule type" value="Genomic_DNA"/>
</dbReference>
<name>A0A8S0P7G5_OLEEU</name>
<reference evidence="2 3" key="1">
    <citation type="submission" date="2019-12" db="EMBL/GenBank/DDBJ databases">
        <authorList>
            <person name="Alioto T."/>
            <person name="Alioto T."/>
            <person name="Gomez Garrido J."/>
        </authorList>
    </citation>
    <scope>NUCLEOTIDE SEQUENCE [LARGE SCALE GENOMIC DNA]</scope>
</reference>
<comment type="caution">
    <text evidence="2">The sequence shown here is derived from an EMBL/GenBank/DDBJ whole genome shotgun (WGS) entry which is preliminary data.</text>
</comment>
<keyword evidence="1" id="KW-0472">Membrane</keyword>
<keyword evidence="1" id="KW-0812">Transmembrane</keyword>
<evidence type="ECO:0000256" key="1">
    <source>
        <dbReference type="SAM" id="Phobius"/>
    </source>
</evidence>
<dbReference type="AlphaFoldDB" id="A0A8S0P7G5"/>
<keyword evidence="1" id="KW-1133">Transmembrane helix</keyword>